<reference evidence="1" key="1">
    <citation type="submission" date="2024-05" db="EMBL/GenBank/DDBJ databases">
        <title>Isolation and characterization of Sporomusa carbonis sp. nov., a carboxydotrophic hydrogenogen in the genus of Sporomusa isolated from a charcoal burning pile.</title>
        <authorList>
            <person name="Boeer T."/>
            <person name="Rosenbaum F."/>
            <person name="Eysell L."/>
            <person name="Mueller V."/>
            <person name="Daniel R."/>
            <person name="Poehlein A."/>
        </authorList>
    </citation>
    <scope>NUCLEOTIDE SEQUENCE [LARGE SCALE GENOMIC DNA]</scope>
    <source>
        <strain evidence="1">DSM 10669</strain>
    </source>
</reference>
<evidence type="ECO:0000313" key="2">
    <source>
        <dbReference type="Proteomes" id="UP000216752"/>
    </source>
</evidence>
<dbReference type="Proteomes" id="UP000216752">
    <property type="component" value="Chromosome"/>
</dbReference>
<accession>A0ABZ3IPR9</accession>
<protein>
    <recommendedName>
        <fullName evidence="3">Double zinc ribbon</fullName>
    </recommendedName>
</protein>
<sequence>MCCGSSKPMSGKSTKCPNCQRKITEIRDIKLKKCPFCSAELPTKEKATQYSIF</sequence>
<name>A0ABZ3IPR9_9FIRM</name>
<gene>
    <name evidence="1" type="ORF">SPSIL_038740</name>
</gene>
<organism evidence="1 2">
    <name type="scientific">Sporomusa silvacetica DSM 10669</name>
    <dbReference type="NCBI Taxonomy" id="1123289"/>
    <lineage>
        <taxon>Bacteria</taxon>
        <taxon>Bacillati</taxon>
        <taxon>Bacillota</taxon>
        <taxon>Negativicutes</taxon>
        <taxon>Selenomonadales</taxon>
        <taxon>Sporomusaceae</taxon>
        <taxon>Sporomusa</taxon>
    </lineage>
</organism>
<evidence type="ECO:0008006" key="3">
    <source>
        <dbReference type="Google" id="ProtNLM"/>
    </source>
</evidence>
<evidence type="ECO:0000313" key="1">
    <source>
        <dbReference type="EMBL" id="XFO67655.1"/>
    </source>
</evidence>
<proteinExistence type="predicted"/>
<dbReference type="EMBL" id="CP155573">
    <property type="protein sequence ID" value="XFO67655.1"/>
    <property type="molecule type" value="Genomic_DNA"/>
</dbReference>
<keyword evidence="2" id="KW-1185">Reference proteome</keyword>